<dbReference type="PANTHER" id="PTHR32468">
    <property type="entry name" value="CATION/H + ANTIPORTER"/>
    <property type="match status" value="1"/>
</dbReference>
<feature type="domain" description="Cation/H+ exchanger transmembrane" evidence="8">
    <location>
        <begin position="15"/>
        <end position="119"/>
    </location>
</feature>
<dbReference type="Pfam" id="PF00999">
    <property type="entry name" value="Na_H_Exchanger"/>
    <property type="match status" value="1"/>
</dbReference>
<dbReference type="GO" id="GO:0015297">
    <property type="term" value="F:antiporter activity"/>
    <property type="evidence" value="ECO:0007669"/>
    <property type="project" value="InterPro"/>
</dbReference>
<accession>A0A4R5A039</accession>
<dbReference type="GO" id="GO:1902600">
    <property type="term" value="P:proton transmembrane transport"/>
    <property type="evidence" value="ECO:0007669"/>
    <property type="project" value="InterPro"/>
</dbReference>
<sequence length="131" mass="13646">MAFRALPALVVILITAGVCGGLARRVGQPRVLGEMVAGVLLGPTLFGQVWPDAQEAVFPGEVRPVLYILSSIGLTLYMFLVGAGLDHASRVPGEVRRAPLLALSGIALSMLLGFGVGAVLWGTLSRPDVGR</sequence>
<keyword evidence="2" id="KW-0813">Transport</keyword>
<dbReference type="GO" id="GO:0016020">
    <property type="term" value="C:membrane"/>
    <property type="evidence" value="ECO:0007669"/>
    <property type="project" value="UniProtKB-SubCell"/>
</dbReference>
<feature type="transmembrane region" description="Helical" evidence="7">
    <location>
        <begin position="65"/>
        <end position="88"/>
    </location>
</feature>
<evidence type="ECO:0000256" key="2">
    <source>
        <dbReference type="ARBA" id="ARBA00022448"/>
    </source>
</evidence>
<evidence type="ECO:0000256" key="1">
    <source>
        <dbReference type="ARBA" id="ARBA00004141"/>
    </source>
</evidence>
<evidence type="ECO:0000256" key="6">
    <source>
        <dbReference type="ARBA" id="ARBA00023136"/>
    </source>
</evidence>
<dbReference type="AlphaFoldDB" id="A0A4R5A039"/>
<reference evidence="9 10" key="1">
    <citation type="submission" date="2019-03" db="EMBL/GenBank/DDBJ databases">
        <title>Draft genome sequences of novel Actinobacteria.</title>
        <authorList>
            <person name="Sahin N."/>
            <person name="Ay H."/>
            <person name="Saygin H."/>
        </authorList>
    </citation>
    <scope>NUCLEOTIDE SEQUENCE [LARGE SCALE GENOMIC DNA]</scope>
    <source>
        <strain evidence="9 10">DSM 45941</strain>
    </source>
</reference>
<dbReference type="EMBL" id="SMKY01000346">
    <property type="protein sequence ID" value="TDD65031.1"/>
    <property type="molecule type" value="Genomic_DNA"/>
</dbReference>
<evidence type="ECO:0000256" key="7">
    <source>
        <dbReference type="SAM" id="Phobius"/>
    </source>
</evidence>
<evidence type="ECO:0000256" key="5">
    <source>
        <dbReference type="ARBA" id="ARBA00023065"/>
    </source>
</evidence>
<feature type="transmembrane region" description="Helical" evidence="7">
    <location>
        <begin position="100"/>
        <end position="121"/>
    </location>
</feature>
<keyword evidence="10" id="KW-1185">Reference proteome</keyword>
<dbReference type="OrthoDB" id="9793589at2"/>
<evidence type="ECO:0000313" key="9">
    <source>
        <dbReference type="EMBL" id="TDD65031.1"/>
    </source>
</evidence>
<evidence type="ECO:0000259" key="8">
    <source>
        <dbReference type="Pfam" id="PF00999"/>
    </source>
</evidence>
<keyword evidence="6 7" id="KW-0472">Membrane</keyword>
<dbReference type="InterPro" id="IPR038770">
    <property type="entry name" value="Na+/solute_symporter_sf"/>
</dbReference>
<protein>
    <recommendedName>
        <fullName evidence="8">Cation/H+ exchanger transmembrane domain-containing protein</fullName>
    </recommendedName>
</protein>
<organism evidence="9 10">
    <name type="scientific">Actinomadura darangshiensis</name>
    <dbReference type="NCBI Taxonomy" id="705336"/>
    <lineage>
        <taxon>Bacteria</taxon>
        <taxon>Bacillati</taxon>
        <taxon>Actinomycetota</taxon>
        <taxon>Actinomycetes</taxon>
        <taxon>Streptosporangiales</taxon>
        <taxon>Thermomonosporaceae</taxon>
        <taxon>Actinomadura</taxon>
    </lineage>
</organism>
<evidence type="ECO:0000256" key="3">
    <source>
        <dbReference type="ARBA" id="ARBA00022692"/>
    </source>
</evidence>
<dbReference type="Proteomes" id="UP000295578">
    <property type="component" value="Unassembled WGS sequence"/>
</dbReference>
<evidence type="ECO:0000313" key="10">
    <source>
        <dbReference type="Proteomes" id="UP000295578"/>
    </source>
</evidence>
<dbReference type="InterPro" id="IPR050794">
    <property type="entry name" value="CPA2_transporter"/>
</dbReference>
<keyword evidence="5" id="KW-0406">Ion transport</keyword>
<name>A0A4R5A039_9ACTN</name>
<keyword evidence="4 7" id="KW-1133">Transmembrane helix</keyword>
<gene>
    <name evidence="9" type="ORF">E1293_40815</name>
</gene>
<dbReference type="InterPro" id="IPR006153">
    <property type="entry name" value="Cation/H_exchanger_TM"/>
</dbReference>
<comment type="caution">
    <text evidence="9">The sequence shown here is derived from an EMBL/GenBank/DDBJ whole genome shotgun (WGS) entry which is preliminary data.</text>
</comment>
<dbReference type="PANTHER" id="PTHR32468:SF0">
    <property type="entry name" value="K(+)_H(+) ANTIPORTER 1"/>
    <property type="match status" value="1"/>
</dbReference>
<comment type="subcellular location">
    <subcellularLocation>
        <location evidence="1">Membrane</location>
        <topology evidence="1">Multi-pass membrane protein</topology>
    </subcellularLocation>
</comment>
<proteinExistence type="predicted"/>
<evidence type="ECO:0000256" key="4">
    <source>
        <dbReference type="ARBA" id="ARBA00022989"/>
    </source>
</evidence>
<keyword evidence="3 7" id="KW-0812">Transmembrane</keyword>
<dbReference type="Gene3D" id="1.20.1530.20">
    <property type="match status" value="1"/>
</dbReference>